<keyword evidence="4" id="KW-1185">Reference proteome</keyword>
<dbReference type="Proteomes" id="UP000774130">
    <property type="component" value="Unassembled WGS sequence"/>
</dbReference>
<feature type="domain" description="GP-PDE" evidence="2">
    <location>
        <begin position="67"/>
        <end position="294"/>
    </location>
</feature>
<keyword evidence="1" id="KW-0732">Signal</keyword>
<dbReference type="PANTHER" id="PTHR46211">
    <property type="entry name" value="GLYCEROPHOSPHORYL DIESTER PHOSPHODIESTERASE"/>
    <property type="match status" value="1"/>
</dbReference>
<comment type="caution">
    <text evidence="3">The sequence shown here is derived from an EMBL/GenBank/DDBJ whole genome shotgun (WGS) entry which is preliminary data.</text>
</comment>
<sequence length="294" mass="33043">MKKILLSGLLVVLAIVASSNGTIVGGKDPKSMVVETATATAYRKFEGNKMMRLAYTKEEPAKKSVPTRYVNHRGNTMKAPENSLPAFKKAKGTAIETDIRLTADRQWVVMHDSTIDRTTTGKGRVKDYTVDQLKDFKINTTMNFTKKELKIPTLEDFLKICQQTGKSPFIEIKDKSASVEELNEIINLLNKYGFGTSAVRVISFHYKTLRKISKLNTNYSYYLLVKDIDKKTIKQARKLGENAGINTDYLNLNKTKVNQAHKAGLEVGAYTVLNNDFLKVVALNVDYITTDQMK</sequence>
<evidence type="ECO:0000313" key="3">
    <source>
        <dbReference type="EMBL" id="MBV7390932.1"/>
    </source>
</evidence>
<dbReference type="Pfam" id="PF03009">
    <property type="entry name" value="GDPD"/>
    <property type="match status" value="1"/>
</dbReference>
<dbReference type="EMBL" id="JAHUZB010000003">
    <property type="protein sequence ID" value="MBV7390932.1"/>
    <property type="molecule type" value="Genomic_DNA"/>
</dbReference>
<protein>
    <recommendedName>
        <fullName evidence="2">GP-PDE domain-containing protein</fullName>
    </recommendedName>
</protein>
<feature type="chain" id="PRO_5045444279" description="GP-PDE domain-containing protein" evidence="1">
    <location>
        <begin position="22"/>
        <end position="294"/>
    </location>
</feature>
<dbReference type="RefSeq" id="WP_218325970.1">
    <property type="nucleotide sequence ID" value="NZ_JAHUZB010000003.1"/>
</dbReference>
<evidence type="ECO:0000259" key="2">
    <source>
        <dbReference type="PROSITE" id="PS51704"/>
    </source>
</evidence>
<reference evidence="3 4" key="1">
    <citation type="submission" date="2021-06" db="EMBL/GenBank/DDBJ databases">
        <title>Enterococcus alishanensis sp. nov., a novel lactic acid bacterium isolated from fresh coffee beans.</title>
        <authorList>
            <person name="Chen Y.-S."/>
        </authorList>
    </citation>
    <scope>NUCLEOTIDE SEQUENCE [LARGE SCALE GENOMIC DNA]</scope>
    <source>
        <strain evidence="3 4">ALS3</strain>
    </source>
</reference>
<dbReference type="InterPro" id="IPR030395">
    <property type="entry name" value="GP_PDE_dom"/>
</dbReference>
<evidence type="ECO:0000256" key="1">
    <source>
        <dbReference type="SAM" id="SignalP"/>
    </source>
</evidence>
<dbReference type="PROSITE" id="PS51704">
    <property type="entry name" value="GP_PDE"/>
    <property type="match status" value="1"/>
</dbReference>
<organism evidence="3 4">
    <name type="scientific">Enterococcus alishanensis</name>
    <dbReference type="NCBI Taxonomy" id="1303817"/>
    <lineage>
        <taxon>Bacteria</taxon>
        <taxon>Bacillati</taxon>
        <taxon>Bacillota</taxon>
        <taxon>Bacilli</taxon>
        <taxon>Lactobacillales</taxon>
        <taxon>Enterococcaceae</taxon>
        <taxon>Enterococcus</taxon>
    </lineage>
</organism>
<name>A0ABS6TDE6_9ENTE</name>
<gene>
    <name evidence="3" type="ORF">KUA55_09580</name>
</gene>
<dbReference type="PANTHER" id="PTHR46211:SF1">
    <property type="entry name" value="GLYCEROPHOSPHODIESTER PHOSPHODIESTERASE, CYTOPLASMIC"/>
    <property type="match status" value="1"/>
</dbReference>
<feature type="signal peptide" evidence="1">
    <location>
        <begin position="1"/>
        <end position="21"/>
    </location>
</feature>
<evidence type="ECO:0000313" key="4">
    <source>
        <dbReference type="Proteomes" id="UP000774130"/>
    </source>
</evidence>
<accession>A0ABS6TDE6</accession>
<proteinExistence type="predicted"/>